<dbReference type="Proteomes" id="UP000623467">
    <property type="component" value="Unassembled WGS sequence"/>
</dbReference>
<comment type="caution">
    <text evidence="3">The sequence shown here is derived from an EMBL/GenBank/DDBJ whole genome shotgun (WGS) entry which is preliminary data.</text>
</comment>
<dbReference type="PANTHER" id="PTHR23131:SF0">
    <property type="entry name" value="ENDORIBONUCLEASE LACTB2"/>
    <property type="match status" value="1"/>
</dbReference>
<protein>
    <recommendedName>
        <fullName evidence="2">LACTB2 winged helix domain-containing protein</fullName>
    </recommendedName>
</protein>
<evidence type="ECO:0000259" key="2">
    <source>
        <dbReference type="Pfam" id="PF17778"/>
    </source>
</evidence>
<feature type="region of interest" description="Disordered" evidence="1">
    <location>
        <begin position="21"/>
        <end position="46"/>
    </location>
</feature>
<organism evidence="3 4">
    <name type="scientific">Mycena sanguinolenta</name>
    <dbReference type="NCBI Taxonomy" id="230812"/>
    <lineage>
        <taxon>Eukaryota</taxon>
        <taxon>Fungi</taxon>
        <taxon>Dikarya</taxon>
        <taxon>Basidiomycota</taxon>
        <taxon>Agaricomycotina</taxon>
        <taxon>Agaricomycetes</taxon>
        <taxon>Agaricomycetidae</taxon>
        <taxon>Agaricales</taxon>
        <taxon>Marasmiineae</taxon>
        <taxon>Mycenaceae</taxon>
        <taxon>Mycena</taxon>
    </lineage>
</organism>
<dbReference type="GO" id="GO:0044550">
    <property type="term" value="P:secondary metabolite biosynthetic process"/>
    <property type="evidence" value="ECO:0007669"/>
    <property type="project" value="TreeGrafter"/>
</dbReference>
<dbReference type="PANTHER" id="PTHR23131">
    <property type="entry name" value="ENDORIBONUCLEASE LACTB2"/>
    <property type="match status" value="1"/>
</dbReference>
<feature type="domain" description="LACTB2 winged helix" evidence="2">
    <location>
        <begin position="127"/>
        <end position="158"/>
    </location>
</feature>
<reference evidence="3" key="1">
    <citation type="submission" date="2020-05" db="EMBL/GenBank/DDBJ databases">
        <title>Mycena genomes resolve the evolution of fungal bioluminescence.</title>
        <authorList>
            <person name="Tsai I.J."/>
        </authorList>
    </citation>
    <scope>NUCLEOTIDE SEQUENCE</scope>
    <source>
        <strain evidence="3">160909Yilan</strain>
    </source>
</reference>
<evidence type="ECO:0000313" key="3">
    <source>
        <dbReference type="EMBL" id="KAF7340977.1"/>
    </source>
</evidence>
<dbReference type="Pfam" id="PF17778">
    <property type="entry name" value="WHD_BLACT"/>
    <property type="match status" value="1"/>
</dbReference>
<evidence type="ECO:0000313" key="4">
    <source>
        <dbReference type="Proteomes" id="UP000623467"/>
    </source>
</evidence>
<dbReference type="InterPro" id="IPR050662">
    <property type="entry name" value="Sec-metab_biosynth-thioest"/>
</dbReference>
<keyword evidence="4" id="KW-1185">Reference proteome</keyword>
<proteinExistence type="predicted"/>
<dbReference type="Gene3D" id="1.10.10.10">
    <property type="entry name" value="Winged helix-like DNA-binding domain superfamily/Winged helix DNA-binding domain"/>
    <property type="match status" value="1"/>
</dbReference>
<sequence length="170" mass="18508">MPQRRTTASICLHVPQDGALYSGHGPRARHRGVLRGPSGGRGPRGVHREPLRYARIRRGEGRAHAIPGYGPAIANGAQVIEKHIKHRSEREAQIVGILKTPPPGVGCGWVQKQPSVDDVDTATLMIAYPESLWLPAARGVMLHLEKLEGEGVVRRIGGEGKDTSWEFIAE</sequence>
<dbReference type="InterPro" id="IPR041516">
    <property type="entry name" value="LACTB2_WH"/>
</dbReference>
<dbReference type="InterPro" id="IPR036388">
    <property type="entry name" value="WH-like_DNA-bd_sf"/>
</dbReference>
<dbReference type="EMBL" id="JACAZH010000028">
    <property type="protein sequence ID" value="KAF7340977.1"/>
    <property type="molecule type" value="Genomic_DNA"/>
</dbReference>
<evidence type="ECO:0000256" key="1">
    <source>
        <dbReference type="SAM" id="MobiDB-lite"/>
    </source>
</evidence>
<gene>
    <name evidence="3" type="ORF">MSAN_02083100</name>
</gene>
<dbReference type="AlphaFoldDB" id="A0A8H7CM42"/>
<dbReference type="OrthoDB" id="17458at2759"/>
<accession>A0A8H7CM42</accession>
<name>A0A8H7CM42_9AGAR</name>